<comment type="similarity">
    <text evidence="2">Belongs to the resistance-nodulation-cell division (RND) (TC 2.A.6) family. MmpL subfamily.</text>
</comment>
<dbReference type="GO" id="GO:0005886">
    <property type="term" value="C:plasma membrane"/>
    <property type="evidence" value="ECO:0007669"/>
    <property type="project" value="UniProtKB-SubCell"/>
</dbReference>
<evidence type="ECO:0000256" key="4">
    <source>
        <dbReference type="ARBA" id="ARBA00022692"/>
    </source>
</evidence>
<dbReference type="Proteomes" id="UP000295281">
    <property type="component" value="Unassembled WGS sequence"/>
</dbReference>
<keyword evidence="11" id="KW-1185">Reference proteome</keyword>
<dbReference type="Pfam" id="PF03176">
    <property type="entry name" value="MMPL"/>
    <property type="match status" value="1"/>
</dbReference>
<dbReference type="SUPFAM" id="SSF82866">
    <property type="entry name" value="Multidrug efflux transporter AcrB transmembrane domain"/>
    <property type="match status" value="1"/>
</dbReference>
<evidence type="ECO:0000259" key="9">
    <source>
        <dbReference type="Pfam" id="PF03176"/>
    </source>
</evidence>
<comment type="caution">
    <text evidence="10">The sequence shown here is derived from an EMBL/GenBank/DDBJ whole genome shotgun (WGS) entry which is preliminary data.</text>
</comment>
<dbReference type="AlphaFoldDB" id="A0A4R6V2Q8"/>
<keyword evidence="5 8" id="KW-1133">Transmembrane helix</keyword>
<organism evidence="10 11">
    <name type="scientific">Actinorugispora endophytica</name>
    <dbReference type="NCBI Taxonomy" id="1605990"/>
    <lineage>
        <taxon>Bacteria</taxon>
        <taxon>Bacillati</taxon>
        <taxon>Actinomycetota</taxon>
        <taxon>Actinomycetes</taxon>
        <taxon>Streptosporangiales</taxon>
        <taxon>Nocardiopsidaceae</taxon>
        <taxon>Actinorugispora</taxon>
    </lineage>
</organism>
<dbReference type="PANTHER" id="PTHR33406">
    <property type="entry name" value="MEMBRANE PROTEIN MJ1562-RELATED"/>
    <property type="match status" value="1"/>
</dbReference>
<dbReference type="EMBL" id="SNYN01000005">
    <property type="protein sequence ID" value="TDQ52960.1"/>
    <property type="molecule type" value="Genomic_DNA"/>
</dbReference>
<evidence type="ECO:0000313" key="10">
    <source>
        <dbReference type="EMBL" id="TDQ52960.1"/>
    </source>
</evidence>
<evidence type="ECO:0000313" key="11">
    <source>
        <dbReference type="Proteomes" id="UP000295281"/>
    </source>
</evidence>
<feature type="domain" description="Membrane transport protein MMPL" evidence="9">
    <location>
        <begin position="55"/>
        <end position="118"/>
    </location>
</feature>
<proteinExistence type="inferred from homology"/>
<evidence type="ECO:0000256" key="1">
    <source>
        <dbReference type="ARBA" id="ARBA00004651"/>
    </source>
</evidence>
<protein>
    <submittedName>
        <fullName evidence="10">MMPL family protein</fullName>
    </submittedName>
</protein>
<sequence length="126" mass="13250">MSETETRPPAGGAEGTGEAESTGTVLRRHRLWGRVASGVGARPRAYWLVTAALLLVLTTVVSSGAALGAGALVFDPLLFLFQLAFLVAFGVLLDALIVRSLLVPALSLDVGRAMWWPSHLSRAGKP</sequence>
<keyword evidence="4 8" id="KW-0812">Transmembrane</keyword>
<gene>
    <name evidence="10" type="ORF">EV190_10577</name>
</gene>
<accession>A0A4R6V2Q8</accession>
<evidence type="ECO:0000256" key="5">
    <source>
        <dbReference type="ARBA" id="ARBA00022989"/>
    </source>
</evidence>
<dbReference type="PANTHER" id="PTHR33406:SF6">
    <property type="entry name" value="MEMBRANE PROTEIN YDGH-RELATED"/>
    <property type="match status" value="1"/>
</dbReference>
<feature type="transmembrane region" description="Helical" evidence="8">
    <location>
        <begin position="79"/>
        <end position="102"/>
    </location>
</feature>
<keyword evidence="6 8" id="KW-0472">Membrane</keyword>
<feature type="transmembrane region" description="Helical" evidence="8">
    <location>
        <begin position="46"/>
        <end position="73"/>
    </location>
</feature>
<comment type="subcellular location">
    <subcellularLocation>
        <location evidence="1">Cell membrane</location>
        <topology evidence="1">Multi-pass membrane protein</topology>
    </subcellularLocation>
</comment>
<evidence type="ECO:0000256" key="2">
    <source>
        <dbReference type="ARBA" id="ARBA00010157"/>
    </source>
</evidence>
<evidence type="ECO:0000256" key="3">
    <source>
        <dbReference type="ARBA" id="ARBA00022475"/>
    </source>
</evidence>
<evidence type="ECO:0000256" key="6">
    <source>
        <dbReference type="ARBA" id="ARBA00023136"/>
    </source>
</evidence>
<keyword evidence="3" id="KW-1003">Cell membrane</keyword>
<evidence type="ECO:0000256" key="8">
    <source>
        <dbReference type="SAM" id="Phobius"/>
    </source>
</evidence>
<dbReference type="InterPro" id="IPR004869">
    <property type="entry name" value="MMPL_dom"/>
</dbReference>
<dbReference type="InterPro" id="IPR050545">
    <property type="entry name" value="Mycobact_MmpL"/>
</dbReference>
<evidence type="ECO:0000256" key="7">
    <source>
        <dbReference type="SAM" id="MobiDB-lite"/>
    </source>
</evidence>
<dbReference type="RefSeq" id="WP_394345508.1">
    <property type="nucleotide sequence ID" value="NZ_SNYN01000005.1"/>
</dbReference>
<reference evidence="10 11" key="1">
    <citation type="submission" date="2019-03" db="EMBL/GenBank/DDBJ databases">
        <title>Genomic Encyclopedia of Type Strains, Phase IV (KMG-IV): sequencing the most valuable type-strain genomes for metagenomic binning, comparative biology and taxonomic classification.</title>
        <authorList>
            <person name="Goeker M."/>
        </authorList>
    </citation>
    <scope>NUCLEOTIDE SEQUENCE [LARGE SCALE GENOMIC DNA]</scope>
    <source>
        <strain evidence="10 11">DSM 46770</strain>
    </source>
</reference>
<name>A0A4R6V2Q8_9ACTN</name>
<feature type="region of interest" description="Disordered" evidence="7">
    <location>
        <begin position="1"/>
        <end position="24"/>
    </location>
</feature>